<dbReference type="NCBIfam" id="TIGR00266">
    <property type="entry name" value="TIGR00266 family protein"/>
    <property type="match status" value="1"/>
</dbReference>
<sequence length="293" mass="30601">MPQNFLRWRGTHAPDNPNLTEKFQCTTSTLPCAAKIEGNETQVLTVELQRGQRLRAEAGNLIYMTEGVVMDTSTGGGVGKALSRVITGQSVMVTDFFLEPTSRRTSSGHDSRVGQVCLGTSMPAKILRLPLADFGGSVVCQRGAFLAGSDTIDISTEVTRPMAGLFGGEGFVLQRLSGEGDAFVSACGHVMRRDLKSGEVLRVTAGSLVCFSSTVDYGVTTAGGLKNIVFGTDGVFLATLTGPGTVYLQGMPFDRLVRAIGKALPQNASGMPVPPIIIPGMGGGDSGNAPPGT</sequence>
<comment type="caution">
    <text evidence="1">The sequence shown here is derived from an EMBL/GenBank/DDBJ whole genome shotgun (WGS) entry which is preliminary data.</text>
</comment>
<evidence type="ECO:0000313" key="2">
    <source>
        <dbReference type="Proteomes" id="UP000664859"/>
    </source>
</evidence>
<keyword evidence="2" id="KW-1185">Reference proteome</keyword>
<dbReference type="SUPFAM" id="SSF51219">
    <property type="entry name" value="TRAP-like"/>
    <property type="match status" value="1"/>
</dbReference>
<dbReference type="Pfam" id="PF01987">
    <property type="entry name" value="AIM24"/>
    <property type="match status" value="1"/>
</dbReference>
<dbReference type="InterPro" id="IPR036983">
    <property type="entry name" value="AIM24_sf"/>
</dbReference>
<evidence type="ECO:0000313" key="1">
    <source>
        <dbReference type="EMBL" id="KAG5188076.1"/>
    </source>
</evidence>
<dbReference type="InterPro" id="IPR002838">
    <property type="entry name" value="AIM24"/>
</dbReference>
<dbReference type="AlphaFoldDB" id="A0A835Z6E3"/>
<reference evidence="1" key="1">
    <citation type="submission" date="2021-02" db="EMBL/GenBank/DDBJ databases">
        <title>First Annotated Genome of the Yellow-green Alga Tribonema minus.</title>
        <authorList>
            <person name="Mahan K.M."/>
        </authorList>
    </citation>
    <scope>NUCLEOTIDE SEQUENCE</scope>
    <source>
        <strain evidence="1">UTEX B ZZ1240</strain>
    </source>
</reference>
<name>A0A835Z6E3_9STRA</name>
<dbReference type="InterPro" id="IPR016031">
    <property type="entry name" value="Trp_RNA-bd_attenuator-like_dom"/>
</dbReference>
<accession>A0A835Z6E3</accession>
<gene>
    <name evidence="1" type="ORF">JKP88DRAFT_178390</name>
</gene>
<proteinExistence type="predicted"/>
<dbReference type="PANTHER" id="PTHR43657">
    <property type="entry name" value="TRYPTOPHAN RNA-BINDING ATTENUATOR PROTEIN-LIKE PROTEIN"/>
    <property type="match status" value="1"/>
</dbReference>
<dbReference type="EMBL" id="JAFCMP010000078">
    <property type="protein sequence ID" value="KAG5188076.1"/>
    <property type="molecule type" value="Genomic_DNA"/>
</dbReference>
<dbReference type="PANTHER" id="PTHR43657:SF1">
    <property type="entry name" value="ALTERED INHERITANCE OF MITOCHONDRIA PROTEIN 24, MITOCHONDRIAL"/>
    <property type="match status" value="1"/>
</dbReference>
<protein>
    <submittedName>
        <fullName evidence="1">Tryptophan RNA-binding attenuator protein-like domain-containing protein</fullName>
    </submittedName>
</protein>
<dbReference type="Proteomes" id="UP000664859">
    <property type="component" value="Unassembled WGS sequence"/>
</dbReference>
<dbReference type="OrthoDB" id="1705416at2759"/>
<organism evidence="1 2">
    <name type="scientific">Tribonema minus</name>
    <dbReference type="NCBI Taxonomy" id="303371"/>
    <lineage>
        <taxon>Eukaryota</taxon>
        <taxon>Sar</taxon>
        <taxon>Stramenopiles</taxon>
        <taxon>Ochrophyta</taxon>
        <taxon>PX clade</taxon>
        <taxon>Xanthophyceae</taxon>
        <taxon>Tribonematales</taxon>
        <taxon>Tribonemataceae</taxon>
        <taxon>Tribonema</taxon>
    </lineage>
</organism>
<dbReference type="Gene3D" id="3.60.160.10">
    <property type="entry name" value="Mitochondrial biogenesis AIM24"/>
    <property type="match status" value="1"/>
</dbReference>